<evidence type="ECO:0000256" key="2">
    <source>
        <dbReference type="RuleBase" id="RU003616"/>
    </source>
</evidence>
<gene>
    <name evidence="4" type="ORF">GCL60_01495</name>
</gene>
<dbReference type="SUPFAM" id="SSF49764">
    <property type="entry name" value="HSP20-like chaperones"/>
    <property type="match status" value="1"/>
</dbReference>
<dbReference type="EMBL" id="WFLM01000001">
    <property type="protein sequence ID" value="KAB8040622.1"/>
    <property type="molecule type" value="Genomic_DNA"/>
</dbReference>
<dbReference type="InterPro" id="IPR031107">
    <property type="entry name" value="Small_HSP"/>
</dbReference>
<dbReference type="Proteomes" id="UP000437748">
    <property type="component" value="Unassembled WGS sequence"/>
</dbReference>
<sequence>MYYNSIRRHCSNKNNSLPFFGFHNEVGTLLHSILKDHIKNTETEEKGEVWFKPNIDIFETKTHYIVTTELAGVEQKDIQILIEKNILTIYGEKKKAEINNETTVFRNERSFGKFSRSIEFPEKANPEVTDAQFKDGILTIKIEKYIQTEAKKIEIRTA</sequence>
<dbReference type="RefSeq" id="WP_153418138.1">
    <property type="nucleotide sequence ID" value="NZ_WFLM01000001.1"/>
</dbReference>
<comment type="similarity">
    <text evidence="1 2">Belongs to the small heat shock protein (HSP20) family.</text>
</comment>
<dbReference type="PANTHER" id="PTHR11527">
    <property type="entry name" value="HEAT-SHOCK PROTEIN 20 FAMILY MEMBER"/>
    <property type="match status" value="1"/>
</dbReference>
<dbReference type="InterPro" id="IPR008978">
    <property type="entry name" value="HSP20-like_chaperone"/>
</dbReference>
<evidence type="ECO:0000259" key="3">
    <source>
        <dbReference type="PROSITE" id="PS01031"/>
    </source>
</evidence>
<accession>A0A6N6VZC0</accession>
<dbReference type="Pfam" id="PF00011">
    <property type="entry name" value="HSP20"/>
    <property type="match status" value="1"/>
</dbReference>
<dbReference type="CDD" id="cd06464">
    <property type="entry name" value="ACD_sHsps-like"/>
    <property type="match status" value="1"/>
</dbReference>
<dbReference type="PROSITE" id="PS01031">
    <property type="entry name" value="SHSP"/>
    <property type="match status" value="1"/>
</dbReference>
<evidence type="ECO:0000313" key="5">
    <source>
        <dbReference type="Proteomes" id="UP000437748"/>
    </source>
</evidence>
<dbReference type="Gene3D" id="2.60.40.790">
    <property type="match status" value="1"/>
</dbReference>
<protein>
    <submittedName>
        <fullName evidence="4">Hsp20 family protein</fullName>
    </submittedName>
</protein>
<dbReference type="InterPro" id="IPR002068">
    <property type="entry name" value="A-crystallin/Hsp20_dom"/>
</dbReference>
<proteinExistence type="inferred from homology"/>
<evidence type="ECO:0000256" key="1">
    <source>
        <dbReference type="PROSITE-ProRule" id="PRU00285"/>
    </source>
</evidence>
<dbReference type="AlphaFoldDB" id="A0A6N6VZC0"/>
<feature type="domain" description="SHSP" evidence="3">
    <location>
        <begin position="46"/>
        <end position="158"/>
    </location>
</feature>
<reference evidence="4 5" key="1">
    <citation type="submission" date="2019-10" db="EMBL/GenBank/DDBJ databases">
        <title>New species of Slilvanegrellaceae.</title>
        <authorList>
            <person name="Pitt A."/>
            <person name="Hahn M.W."/>
        </authorList>
    </citation>
    <scope>NUCLEOTIDE SEQUENCE [LARGE SCALE GENOMIC DNA]</scope>
    <source>
        <strain evidence="4 5">SP-Ram-0.45-NSY-1</strain>
    </source>
</reference>
<keyword evidence="5" id="KW-1185">Reference proteome</keyword>
<dbReference type="OrthoDB" id="5298268at2"/>
<evidence type="ECO:0000313" key="4">
    <source>
        <dbReference type="EMBL" id="KAB8040622.1"/>
    </source>
</evidence>
<comment type="caution">
    <text evidence="4">The sequence shown here is derived from an EMBL/GenBank/DDBJ whole genome shotgun (WGS) entry which is preliminary data.</text>
</comment>
<organism evidence="4 5">
    <name type="scientific">Silvanigrella paludirubra</name>
    <dbReference type="NCBI Taxonomy" id="2499159"/>
    <lineage>
        <taxon>Bacteria</taxon>
        <taxon>Pseudomonadati</taxon>
        <taxon>Bdellovibrionota</taxon>
        <taxon>Oligoflexia</taxon>
        <taxon>Silvanigrellales</taxon>
        <taxon>Silvanigrellaceae</taxon>
        <taxon>Silvanigrella</taxon>
    </lineage>
</organism>
<name>A0A6N6VZC0_9BACT</name>